<dbReference type="InterPro" id="IPR003594">
    <property type="entry name" value="HATPase_dom"/>
</dbReference>
<organism evidence="3 4">
    <name type="scientific">Amycolatopsis viridis</name>
    <dbReference type="NCBI Taxonomy" id="185678"/>
    <lineage>
        <taxon>Bacteria</taxon>
        <taxon>Bacillati</taxon>
        <taxon>Actinomycetota</taxon>
        <taxon>Actinomycetes</taxon>
        <taxon>Pseudonocardiales</taxon>
        <taxon>Pseudonocardiaceae</taxon>
        <taxon>Amycolatopsis</taxon>
    </lineage>
</organism>
<dbReference type="SUPFAM" id="SSF52091">
    <property type="entry name" value="SpoIIaa-like"/>
    <property type="match status" value="1"/>
</dbReference>
<dbReference type="EMBL" id="JAANOU010000001">
    <property type="protein sequence ID" value="NIH81994.1"/>
    <property type="molecule type" value="Genomic_DNA"/>
</dbReference>
<evidence type="ECO:0000259" key="2">
    <source>
        <dbReference type="PROSITE" id="PS50801"/>
    </source>
</evidence>
<accession>A0ABX0SYE7</accession>
<keyword evidence="1" id="KW-0808">Transferase</keyword>
<dbReference type="Proteomes" id="UP000754495">
    <property type="component" value="Unassembled WGS sequence"/>
</dbReference>
<gene>
    <name evidence="3" type="ORF">FHX46_004524</name>
</gene>
<dbReference type="Gene3D" id="3.30.750.24">
    <property type="entry name" value="STAS domain"/>
    <property type="match status" value="1"/>
</dbReference>
<reference evidence="3 4" key="1">
    <citation type="submission" date="2020-03" db="EMBL/GenBank/DDBJ databases">
        <title>Sequencing the genomes of 1000 actinobacteria strains.</title>
        <authorList>
            <person name="Klenk H.-P."/>
        </authorList>
    </citation>
    <scope>NUCLEOTIDE SEQUENCE [LARGE SCALE GENOMIC DNA]</scope>
    <source>
        <strain evidence="3 4">DSM 45668</strain>
    </source>
</reference>
<evidence type="ECO:0000313" key="4">
    <source>
        <dbReference type="Proteomes" id="UP000754495"/>
    </source>
</evidence>
<keyword evidence="1" id="KW-0418">Kinase</keyword>
<dbReference type="PROSITE" id="PS50801">
    <property type="entry name" value="STAS"/>
    <property type="match status" value="1"/>
</dbReference>
<dbReference type="InterPro" id="IPR036513">
    <property type="entry name" value="STAS_dom_sf"/>
</dbReference>
<dbReference type="Pfam" id="PF13581">
    <property type="entry name" value="HATPase_c_2"/>
    <property type="match status" value="1"/>
</dbReference>
<proteinExistence type="predicted"/>
<dbReference type="SUPFAM" id="SSF55874">
    <property type="entry name" value="ATPase domain of HSP90 chaperone/DNA topoisomerase II/histidine kinase"/>
    <property type="match status" value="1"/>
</dbReference>
<evidence type="ECO:0000313" key="3">
    <source>
        <dbReference type="EMBL" id="NIH81994.1"/>
    </source>
</evidence>
<dbReference type="CDD" id="cd16936">
    <property type="entry name" value="HATPase_RsbW-like"/>
    <property type="match status" value="1"/>
</dbReference>
<dbReference type="InterPro" id="IPR036890">
    <property type="entry name" value="HATPase_C_sf"/>
</dbReference>
<dbReference type="InterPro" id="IPR050267">
    <property type="entry name" value="Anti-sigma-factor_SerPK"/>
</dbReference>
<evidence type="ECO:0000256" key="1">
    <source>
        <dbReference type="ARBA" id="ARBA00022527"/>
    </source>
</evidence>
<dbReference type="PANTHER" id="PTHR35526:SF3">
    <property type="entry name" value="ANTI-SIGMA-F FACTOR RSBW"/>
    <property type="match status" value="1"/>
</dbReference>
<name>A0ABX0SYE7_9PSEU</name>
<dbReference type="InterPro" id="IPR002645">
    <property type="entry name" value="STAS_dom"/>
</dbReference>
<dbReference type="RefSeq" id="WP_167118605.1">
    <property type="nucleotide sequence ID" value="NZ_JAANOU010000001.1"/>
</dbReference>
<keyword evidence="4" id="KW-1185">Reference proteome</keyword>
<feature type="domain" description="STAS" evidence="2">
    <location>
        <begin position="7"/>
        <end position="117"/>
    </location>
</feature>
<comment type="caution">
    <text evidence="3">The sequence shown here is derived from an EMBL/GenBank/DDBJ whole genome shotgun (WGS) entry which is preliminary data.</text>
</comment>
<protein>
    <submittedName>
        <fullName evidence="3">Anti-sigma regulatory factor (Ser/Thr protein kinase)</fullName>
    </submittedName>
</protein>
<dbReference type="PANTHER" id="PTHR35526">
    <property type="entry name" value="ANTI-SIGMA-F FACTOR RSBW-RELATED"/>
    <property type="match status" value="1"/>
</dbReference>
<sequence length="255" mass="27444">MNTAGEVSIRPRQAGGCTIAGLTGRLDGRSYGELRDGLIRLTLDQPRALIAEVDGLEITSEPALTVFSAVRTRTNSWPGVPVLLVARDRERRAMITASAVHRFVPLHSCVEAAVGAVAEPPSRRRRSTGFPPVAASSHAARRFTRETCRGWNIGHRQEDALGVATELVENAVTHAGSPLELRLELRDGRLTIAVRDEDPRPAVLRQQPGGALSGYGLQVIAALSDTWGCAPAPGGKIVWAVLRVGPRHLAPFRVR</sequence>
<dbReference type="Gene3D" id="3.30.565.10">
    <property type="entry name" value="Histidine kinase-like ATPase, C-terminal domain"/>
    <property type="match status" value="1"/>
</dbReference>
<keyword evidence="1" id="KW-0723">Serine/threonine-protein kinase</keyword>